<name>A0AC34G5R4_9BILA</name>
<organism evidence="1 2">
    <name type="scientific">Panagrolaimus sp. ES5</name>
    <dbReference type="NCBI Taxonomy" id="591445"/>
    <lineage>
        <taxon>Eukaryota</taxon>
        <taxon>Metazoa</taxon>
        <taxon>Ecdysozoa</taxon>
        <taxon>Nematoda</taxon>
        <taxon>Chromadorea</taxon>
        <taxon>Rhabditida</taxon>
        <taxon>Tylenchina</taxon>
        <taxon>Panagrolaimomorpha</taxon>
        <taxon>Panagrolaimoidea</taxon>
        <taxon>Panagrolaimidae</taxon>
        <taxon>Panagrolaimus</taxon>
    </lineage>
</organism>
<protein>
    <submittedName>
        <fullName evidence="2">Beta-lactamase-related domain-containing protein</fullName>
    </submittedName>
</protein>
<dbReference type="WBParaSite" id="ES5_v2.g24874.t1">
    <property type="protein sequence ID" value="ES5_v2.g24874.t1"/>
    <property type="gene ID" value="ES5_v2.g24874"/>
</dbReference>
<evidence type="ECO:0000313" key="1">
    <source>
        <dbReference type="Proteomes" id="UP000887579"/>
    </source>
</evidence>
<proteinExistence type="predicted"/>
<reference evidence="2" key="1">
    <citation type="submission" date="2022-11" db="UniProtKB">
        <authorList>
            <consortium name="WormBaseParasite"/>
        </authorList>
    </citation>
    <scope>IDENTIFICATION</scope>
</reference>
<evidence type="ECO:0000313" key="2">
    <source>
        <dbReference type="WBParaSite" id="ES5_v2.g24874.t1"/>
    </source>
</evidence>
<sequence length="266" mass="29491">MTRWQKICAIAAVTPAAYICFNNREGDKRVKFSIENKKKLAKQAIHRYMIINGVPGVSVGITVNGKSVWKNGVGYADIEQNVKCNGKTVMRIASISKSVTAVMAAKLVEDGKLDVDAPIQKYLENFPKKTFDGKPVVITSRQLMSHTSVADSLEIFQHDDLEAEPGSKFVYTTFGYSLLSHVMEKAADKEFGALLYDLTTQLGMINTQLDRNLEVVPNRSRFYRNNKNGKLENVPEVNNSYKWAGGGLLSDVGDLLTLGNALMYSK</sequence>
<accession>A0AC34G5R4</accession>
<dbReference type="Proteomes" id="UP000887579">
    <property type="component" value="Unplaced"/>
</dbReference>